<gene>
    <name evidence="6" type="ORF">Fcan01_02951</name>
</gene>
<dbReference type="SUPFAM" id="SSF50978">
    <property type="entry name" value="WD40 repeat-like"/>
    <property type="match status" value="1"/>
</dbReference>
<feature type="compositionally biased region" description="Basic residues" evidence="5">
    <location>
        <begin position="433"/>
        <end position="443"/>
    </location>
</feature>
<comment type="caution">
    <text evidence="6">The sequence shown here is derived from an EMBL/GenBank/DDBJ whole genome shotgun (WGS) entry which is preliminary data.</text>
</comment>
<organism evidence="6 7">
    <name type="scientific">Folsomia candida</name>
    <name type="common">Springtail</name>
    <dbReference type="NCBI Taxonomy" id="158441"/>
    <lineage>
        <taxon>Eukaryota</taxon>
        <taxon>Metazoa</taxon>
        <taxon>Ecdysozoa</taxon>
        <taxon>Arthropoda</taxon>
        <taxon>Hexapoda</taxon>
        <taxon>Collembola</taxon>
        <taxon>Entomobryomorpha</taxon>
        <taxon>Isotomoidea</taxon>
        <taxon>Isotomidae</taxon>
        <taxon>Proisotominae</taxon>
        <taxon>Folsomia</taxon>
    </lineage>
</organism>
<dbReference type="SMART" id="SM00320">
    <property type="entry name" value="WD40"/>
    <property type="match status" value="5"/>
</dbReference>
<dbReference type="InterPro" id="IPR036322">
    <property type="entry name" value="WD40_repeat_dom_sf"/>
</dbReference>
<dbReference type="InterPro" id="IPR015943">
    <property type="entry name" value="WD40/YVTN_repeat-like_dom_sf"/>
</dbReference>
<sequence length="443" mass="49182">MMECQDLESEGVEIIVGTYEEFVLGYKLSGDESEGEGRHKLKLTQSFTNHSHSGSIRSVSVAGKYLASGSADEAIRLINMGLRVEHGYMQQQSGTITCITNFGSKYLFSGSTDGTICIWKCGSWICEKTLHAHVGGVLDVSIHPSGKLALSVGMDKTLKTWNLIKGRTGFVTNLHGVGDVVRWSPEGTYYAVGISNRLDVYNVETAKVVYSVPFGKRVSSLCFPNDDVVIMAGDKDTVEVHNITKSKKLSEFKAHKVRVKDMRFIVEHNLLVTGSNCDQYIKLWRFKDESCSTSPTLVTELDTTCRITCLTVWSKSIAKSQSDIATPEVESIDKTAKTNKNDEISDDDEKVNDEDDDEELSKLRTSKVNKTKLGKLDKKSKKNVRTLKEQGKKRKVNPSESMVPNSNKKLLGGKETKTVDVKQQSKPIAEPPKKKRKTKNSKP</sequence>
<dbReference type="PANTHER" id="PTHR44675">
    <property type="entry name" value="PAK1 INTERACTING PROTEIN 1"/>
    <property type="match status" value="1"/>
</dbReference>
<keyword evidence="2" id="KW-0677">Repeat</keyword>
<feature type="repeat" description="WD" evidence="4">
    <location>
        <begin position="130"/>
        <end position="163"/>
    </location>
</feature>
<dbReference type="Proteomes" id="UP000198287">
    <property type="component" value="Unassembled WGS sequence"/>
</dbReference>
<evidence type="ECO:0000256" key="5">
    <source>
        <dbReference type="SAM" id="MobiDB-lite"/>
    </source>
</evidence>
<dbReference type="Gene3D" id="2.130.10.10">
    <property type="entry name" value="YVTN repeat-like/Quinoprotein amine dehydrogenase"/>
    <property type="match status" value="2"/>
</dbReference>
<dbReference type="PROSITE" id="PS50294">
    <property type="entry name" value="WD_REPEATS_REGION"/>
    <property type="match status" value="1"/>
</dbReference>
<feature type="compositionally biased region" description="Polar residues" evidence="5">
    <location>
        <begin position="398"/>
        <end position="408"/>
    </location>
</feature>
<name>A0A226EZZ8_FOLCA</name>
<evidence type="ECO:0000256" key="2">
    <source>
        <dbReference type="ARBA" id="ARBA00022737"/>
    </source>
</evidence>
<dbReference type="OrthoDB" id="308449at2759"/>
<reference evidence="6 7" key="1">
    <citation type="submission" date="2015-12" db="EMBL/GenBank/DDBJ databases">
        <title>The genome of Folsomia candida.</title>
        <authorList>
            <person name="Faddeeva A."/>
            <person name="Derks M.F."/>
            <person name="Anvar Y."/>
            <person name="Smit S."/>
            <person name="Van Straalen N."/>
            <person name="Roelofs D."/>
        </authorList>
    </citation>
    <scope>NUCLEOTIDE SEQUENCE [LARGE SCALE GENOMIC DNA]</scope>
    <source>
        <strain evidence="6 7">VU population</strain>
        <tissue evidence="6">Whole body</tissue>
    </source>
</reference>
<dbReference type="PROSITE" id="PS50082">
    <property type="entry name" value="WD_REPEATS_2"/>
    <property type="match status" value="1"/>
</dbReference>
<dbReference type="Pfam" id="PF00400">
    <property type="entry name" value="WD40"/>
    <property type="match status" value="4"/>
</dbReference>
<dbReference type="InterPro" id="IPR019775">
    <property type="entry name" value="WD40_repeat_CS"/>
</dbReference>
<evidence type="ECO:0000313" key="6">
    <source>
        <dbReference type="EMBL" id="OXA62744.1"/>
    </source>
</evidence>
<keyword evidence="7" id="KW-1185">Reference proteome</keyword>
<dbReference type="PROSITE" id="PS00678">
    <property type="entry name" value="WD_REPEATS_1"/>
    <property type="match status" value="1"/>
</dbReference>
<dbReference type="OMA" id="IIIWRTK"/>
<keyword evidence="1 4" id="KW-0853">WD repeat</keyword>
<protein>
    <submittedName>
        <fullName evidence="6">Uncharacterized protein</fullName>
    </submittedName>
</protein>
<dbReference type="InterPro" id="IPR001680">
    <property type="entry name" value="WD40_rpt"/>
</dbReference>
<proteinExistence type="predicted"/>
<comment type="function">
    <text evidence="3">Negatively regulates the PAK1 kinase. PAK1 is a member of the PAK kinase family, which has been shown to play a positive role in the regulation of signaling pathways involving MAPK8 and RELA. PAK1 exists as an inactive homodimer, which is activated by binding of small GTPases such as CDC42 to an N-terminal regulatory domain. PAK1IP1 also binds to the N-terminus of PAK1, and inhibits the specific activation of PAK1 by CDC42. May be involved in ribosomal large subunit assembly.</text>
</comment>
<dbReference type="EMBL" id="LNIX01000001">
    <property type="protein sequence ID" value="OXA62744.1"/>
    <property type="molecule type" value="Genomic_DNA"/>
</dbReference>
<dbReference type="InterPro" id="IPR051959">
    <property type="entry name" value="PAK1-Kinase_Regulator"/>
</dbReference>
<evidence type="ECO:0000256" key="1">
    <source>
        <dbReference type="ARBA" id="ARBA00022574"/>
    </source>
</evidence>
<evidence type="ECO:0000256" key="3">
    <source>
        <dbReference type="ARBA" id="ARBA00045213"/>
    </source>
</evidence>
<evidence type="ECO:0000256" key="4">
    <source>
        <dbReference type="PROSITE-ProRule" id="PRU00221"/>
    </source>
</evidence>
<feature type="compositionally biased region" description="Acidic residues" evidence="5">
    <location>
        <begin position="344"/>
        <end position="359"/>
    </location>
</feature>
<accession>A0A226EZZ8</accession>
<dbReference type="PANTHER" id="PTHR44675:SF1">
    <property type="entry name" value="P21-ACTIVATED PROTEIN KINASE-INTERACTING PROTEIN 1"/>
    <property type="match status" value="1"/>
</dbReference>
<feature type="compositionally biased region" description="Basic residues" evidence="5">
    <location>
        <begin position="364"/>
        <end position="396"/>
    </location>
</feature>
<evidence type="ECO:0000313" key="7">
    <source>
        <dbReference type="Proteomes" id="UP000198287"/>
    </source>
</evidence>
<dbReference type="STRING" id="158441.A0A226EZZ8"/>
<feature type="region of interest" description="Disordered" evidence="5">
    <location>
        <begin position="335"/>
        <end position="443"/>
    </location>
</feature>
<dbReference type="AlphaFoldDB" id="A0A226EZZ8"/>